<dbReference type="HOGENOM" id="CLU_714413_0_0_1"/>
<dbReference type="Pfam" id="PF02536">
    <property type="entry name" value="mTERF"/>
    <property type="match status" value="2"/>
</dbReference>
<dbReference type="PANTHER" id="PTHR13068">
    <property type="entry name" value="CGI-12 PROTEIN-RELATED"/>
    <property type="match status" value="1"/>
</dbReference>
<dbReference type="GO" id="GO:1903108">
    <property type="term" value="P:regulation of mitochondrial transcription"/>
    <property type="evidence" value="ECO:0000318"/>
    <property type="project" value="GO_Central"/>
</dbReference>
<dbReference type="AlphaFoldDB" id="B3RJP7"/>
<dbReference type="RefSeq" id="XP_002108533.1">
    <property type="nucleotide sequence ID" value="XM_002108497.1"/>
</dbReference>
<dbReference type="eggNOG" id="KOG1267">
    <property type="taxonomic scope" value="Eukaryota"/>
</dbReference>
<organism evidence="3 4">
    <name type="scientific">Trichoplax adhaerens</name>
    <name type="common">Trichoplax reptans</name>
    <dbReference type="NCBI Taxonomy" id="10228"/>
    <lineage>
        <taxon>Eukaryota</taxon>
        <taxon>Metazoa</taxon>
        <taxon>Placozoa</taxon>
        <taxon>Uniplacotomia</taxon>
        <taxon>Trichoplacea</taxon>
        <taxon>Trichoplacidae</taxon>
        <taxon>Trichoplax</taxon>
    </lineage>
</organism>
<dbReference type="CTD" id="6748953"/>
<dbReference type="GeneID" id="6748953"/>
<dbReference type="GO" id="GO:0061668">
    <property type="term" value="P:mitochondrial ribosome assembly"/>
    <property type="evidence" value="ECO:0000318"/>
    <property type="project" value="GO_Central"/>
</dbReference>
<dbReference type="FunFam" id="1.25.70.10:FF:000066">
    <property type="match status" value="1"/>
</dbReference>
<dbReference type="InParanoid" id="B3RJP7"/>
<dbReference type="InterPro" id="IPR038538">
    <property type="entry name" value="MTERF_sf"/>
</dbReference>
<name>B3RJP7_TRIAD</name>
<dbReference type="PhylomeDB" id="B3RJP7"/>
<dbReference type="GO" id="GO:0005739">
    <property type="term" value="C:mitochondrion"/>
    <property type="evidence" value="ECO:0000318"/>
    <property type="project" value="GO_Central"/>
</dbReference>
<evidence type="ECO:0000313" key="4">
    <source>
        <dbReference type="Proteomes" id="UP000009022"/>
    </source>
</evidence>
<evidence type="ECO:0000313" key="3">
    <source>
        <dbReference type="EMBL" id="EDV29331.1"/>
    </source>
</evidence>
<protein>
    <submittedName>
        <fullName evidence="3">Uncharacterized protein</fullName>
    </submittedName>
</protein>
<accession>B3RJP7</accession>
<keyword evidence="4" id="KW-1185">Reference proteome</keyword>
<dbReference type="SMART" id="SM00733">
    <property type="entry name" value="Mterf"/>
    <property type="match status" value="7"/>
</dbReference>
<dbReference type="OrthoDB" id="637682at2759"/>
<comment type="similarity">
    <text evidence="1">Belongs to the mTERF family.</text>
</comment>
<sequence>MASLIWKIASKFSTPIKTLPRLTLPMQYRCFNINVILCNEFSDDIFINNVLEKTGLQLKKSVAKKLLASGSREWSLDYTCDSIQCLQSFGFQTAGLNKIFTMWPFIVVMEKKLLIERIEFWGKEYLDMDWVRSTAVKFPRLLAYDVKSNILPKIHYLYHFFKNDAAVKQIIRKYPYFLISRKGTIEERINCIAEIGMNPATVLTLIKRQPRLLYATSSGFSFKIVWLERLGFDRSEIVSLLLRYPSIFVTNINKLEEKVHWLVEVGYGGGSPRRIIWINPPCLGYTVKSMKIKFALLRDHLKIDLEQIHNCPSALGYSTKRLYNRIAYLKHLRLWEGPYQPSLGSFITKNDQDFCNLVAKRPYQHYMNFVDSLPADELTEKLSNTSI</sequence>
<dbReference type="PANTHER" id="PTHR13068:SF112">
    <property type="entry name" value="TRANSCRIPTION TERMINATION FACTOR 3, MITOCHONDRIAL"/>
    <property type="match status" value="1"/>
</dbReference>
<dbReference type="Gene3D" id="1.25.70.10">
    <property type="entry name" value="Transcription termination factor 3, mitochondrial"/>
    <property type="match status" value="1"/>
</dbReference>
<keyword evidence="2" id="KW-0809">Transit peptide</keyword>
<dbReference type="GO" id="GO:0003676">
    <property type="term" value="F:nucleic acid binding"/>
    <property type="evidence" value="ECO:0007669"/>
    <property type="project" value="InterPro"/>
</dbReference>
<dbReference type="Proteomes" id="UP000009022">
    <property type="component" value="Unassembled WGS sequence"/>
</dbReference>
<dbReference type="KEGG" id="tad:TRIADDRAFT_51541"/>
<gene>
    <name evidence="3" type="ORF">TRIADDRAFT_51541</name>
</gene>
<evidence type="ECO:0000256" key="2">
    <source>
        <dbReference type="ARBA" id="ARBA00022946"/>
    </source>
</evidence>
<dbReference type="InterPro" id="IPR003690">
    <property type="entry name" value="MTERF"/>
</dbReference>
<proteinExistence type="inferred from homology"/>
<dbReference type="EMBL" id="DS985241">
    <property type="protein sequence ID" value="EDV29331.1"/>
    <property type="molecule type" value="Genomic_DNA"/>
</dbReference>
<reference evidence="3 4" key="1">
    <citation type="journal article" date="2008" name="Nature">
        <title>The Trichoplax genome and the nature of placozoans.</title>
        <authorList>
            <person name="Srivastava M."/>
            <person name="Begovic E."/>
            <person name="Chapman J."/>
            <person name="Putnam N.H."/>
            <person name="Hellsten U."/>
            <person name="Kawashima T."/>
            <person name="Kuo A."/>
            <person name="Mitros T."/>
            <person name="Salamov A."/>
            <person name="Carpenter M.L."/>
            <person name="Signorovitch A.Y."/>
            <person name="Moreno M.A."/>
            <person name="Kamm K."/>
            <person name="Grimwood J."/>
            <person name="Schmutz J."/>
            <person name="Shapiro H."/>
            <person name="Grigoriev I.V."/>
            <person name="Buss L.W."/>
            <person name="Schierwater B."/>
            <person name="Dellaporta S.L."/>
            <person name="Rokhsar D.S."/>
        </authorList>
    </citation>
    <scope>NUCLEOTIDE SEQUENCE [LARGE SCALE GENOMIC DNA]</scope>
    <source>
        <strain evidence="3 4">Grell-BS-1999</strain>
    </source>
</reference>
<evidence type="ECO:0000256" key="1">
    <source>
        <dbReference type="ARBA" id="ARBA00007692"/>
    </source>
</evidence>